<sequence length="82" mass="9315">MQYTKTVTLDINGSEIHAELKFEYTPEIPGVYTALPENSYPTEPEEFDLLSLETEDGDNCDWIIPYIAEDLVSQLKEGEDSL</sequence>
<dbReference type="KEGG" id="vg:77953336"/>
<accession>A0A4P8NDB7</accession>
<reference evidence="1 2" key="1">
    <citation type="submission" date="2019-04" db="EMBL/GenBank/DDBJ databases">
        <title>Characterization and complete genome sequence analysis of a novel Podoviridae phage X14.</title>
        <authorList>
            <person name="Liu Y."/>
        </authorList>
    </citation>
    <scope>NUCLEOTIDE SEQUENCE [LARGE SCALE GENOMIC DNA]</scope>
</reference>
<dbReference type="RefSeq" id="YP_010676970.1">
    <property type="nucleotide sequence ID" value="NC_071016.1"/>
</dbReference>
<dbReference type="Proteomes" id="UP000300340">
    <property type="component" value="Segment"/>
</dbReference>
<organism evidence="1 2">
    <name type="scientific">Shewanella phage X14</name>
    <dbReference type="NCBI Taxonomy" id="2576871"/>
    <lineage>
        <taxon>Viruses</taxon>
        <taxon>Duplodnaviria</taxon>
        <taxon>Heunggongvirae</taxon>
        <taxon>Uroviricota</taxon>
        <taxon>Caudoviricetes</taxon>
        <taxon>Bocovirus</taxon>
        <taxon>Bocovirus X14</taxon>
    </lineage>
</organism>
<protein>
    <submittedName>
        <fullName evidence="1">Uncharacterized protein</fullName>
    </submittedName>
</protein>
<proteinExistence type="predicted"/>
<evidence type="ECO:0000313" key="1">
    <source>
        <dbReference type="EMBL" id="QCQ65313.1"/>
    </source>
</evidence>
<dbReference type="GeneID" id="77953336"/>
<name>A0A4P8NDB7_9CAUD</name>
<keyword evidence="2" id="KW-1185">Reference proteome</keyword>
<dbReference type="EMBL" id="MK796797">
    <property type="protein sequence ID" value="QCQ65313.1"/>
    <property type="molecule type" value="Genomic_DNA"/>
</dbReference>
<evidence type="ECO:0000313" key="2">
    <source>
        <dbReference type="Proteomes" id="UP000300340"/>
    </source>
</evidence>